<gene>
    <name evidence="1" type="ordered locus">mll7976</name>
</gene>
<evidence type="ECO:0000313" key="1">
    <source>
        <dbReference type="EMBL" id="BAB53633.1"/>
    </source>
</evidence>
<organism evidence="1 2">
    <name type="scientific">Mesorhizobium japonicum (strain LMG 29417 / CECT 9101 / MAFF 303099)</name>
    <name type="common">Mesorhizobium loti (strain MAFF 303099)</name>
    <dbReference type="NCBI Taxonomy" id="266835"/>
    <lineage>
        <taxon>Bacteria</taxon>
        <taxon>Pseudomonadati</taxon>
        <taxon>Pseudomonadota</taxon>
        <taxon>Alphaproteobacteria</taxon>
        <taxon>Hyphomicrobiales</taxon>
        <taxon>Phyllobacteriaceae</taxon>
        <taxon>Mesorhizobium</taxon>
    </lineage>
</organism>
<dbReference type="Proteomes" id="UP000000552">
    <property type="component" value="Chromosome"/>
</dbReference>
<evidence type="ECO:0000313" key="2">
    <source>
        <dbReference type="Proteomes" id="UP000000552"/>
    </source>
</evidence>
<dbReference type="AlphaFoldDB" id="Q984J7"/>
<sequence length="148" mass="17059">MSNKSTIIMRRRGHVLHAVAQWEGDMLETFPEGCDLNVTVSRARSLRQNNTYWGLLAWVIENGPEWIGRKWPEADHLSDALQIDLGYVRYVGMFGGEVRAFPESKSFQEMPQDKFNRYFTAAQGRLTEMCNYDPLPVYLARGRERTAA</sequence>
<accession>Q984J7</accession>
<protein>
    <submittedName>
        <fullName evidence="1">Mll7976 protein</fullName>
    </submittedName>
</protein>
<name>Q984J7_RHILO</name>
<dbReference type="EMBL" id="BA000012">
    <property type="protein sequence ID" value="BAB53633.1"/>
    <property type="molecule type" value="Genomic_DNA"/>
</dbReference>
<proteinExistence type="predicted"/>
<reference evidence="1 2" key="1">
    <citation type="journal article" date="2000" name="DNA Res.">
        <title>Complete genome structure of the nitrogen-fixing symbiotic bacterium Mesorhizobium loti.</title>
        <authorList>
            <person name="Kaneko T."/>
            <person name="Nakamura Y."/>
            <person name="Sato S."/>
            <person name="Asamizu E."/>
            <person name="Kato T."/>
            <person name="Sasamoto S."/>
            <person name="Watanabe A."/>
            <person name="Idesawa K."/>
            <person name="Ishikawa A."/>
            <person name="Kawashima K."/>
            <person name="Kimura T."/>
            <person name="Kishida Y."/>
            <person name="Kiyokawa C."/>
            <person name="Kohara M."/>
            <person name="Matsumoto M."/>
            <person name="Matsuno A."/>
            <person name="Mochizuki Y."/>
            <person name="Nakayama S."/>
            <person name="Nakazaki N."/>
            <person name="Shimpo S."/>
            <person name="Sugimoto M."/>
            <person name="Takeuchi C."/>
            <person name="Yamada M."/>
            <person name="Tabata S."/>
        </authorList>
    </citation>
    <scope>NUCLEOTIDE SEQUENCE [LARGE SCALE GENOMIC DNA]</scope>
    <source>
        <strain evidence="2">LMG 29417 / CECT 9101 / MAFF 303099</strain>
    </source>
</reference>
<dbReference type="KEGG" id="mlo:mll7976"/>
<dbReference type="HOGENOM" id="CLU_1757354_0_0_5"/>